<keyword evidence="1" id="KW-1133">Transmembrane helix</keyword>
<accession>A0ABR2AF15</accession>
<evidence type="ECO:0000313" key="3">
    <source>
        <dbReference type="Proteomes" id="UP001472677"/>
    </source>
</evidence>
<name>A0ABR2AF15_9ROSI</name>
<proteinExistence type="predicted"/>
<protein>
    <submittedName>
        <fullName evidence="2">Uncharacterized protein</fullName>
    </submittedName>
</protein>
<dbReference type="Proteomes" id="UP001472677">
    <property type="component" value="Unassembled WGS sequence"/>
</dbReference>
<reference evidence="2 3" key="1">
    <citation type="journal article" date="2024" name="G3 (Bethesda)">
        <title>Genome assembly of Hibiscus sabdariffa L. provides insights into metabolisms of medicinal natural products.</title>
        <authorList>
            <person name="Kim T."/>
        </authorList>
    </citation>
    <scope>NUCLEOTIDE SEQUENCE [LARGE SCALE GENOMIC DNA]</scope>
    <source>
        <strain evidence="2">TK-2024</strain>
        <tissue evidence="2">Old leaves</tissue>
    </source>
</reference>
<keyword evidence="1" id="KW-0812">Transmembrane</keyword>
<comment type="caution">
    <text evidence="2">The sequence shown here is derived from an EMBL/GenBank/DDBJ whole genome shotgun (WGS) entry which is preliminary data.</text>
</comment>
<keyword evidence="3" id="KW-1185">Reference proteome</keyword>
<evidence type="ECO:0000313" key="2">
    <source>
        <dbReference type="EMBL" id="KAK8491316.1"/>
    </source>
</evidence>
<evidence type="ECO:0000256" key="1">
    <source>
        <dbReference type="SAM" id="Phobius"/>
    </source>
</evidence>
<gene>
    <name evidence="2" type="ORF">V6N12_000050</name>
</gene>
<sequence>MFTSFDALFSVTILGGPGFLGVSVAIGLCYMDLAPRHFKMTVEKFGRDSEPAIGRLKPRRGGKAVLN</sequence>
<keyword evidence="1" id="KW-0472">Membrane</keyword>
<feature type="transmembrane region" description="Helical" evidence="1">
    <location>
        <begin position="6"/>
        <end position="30"/>
    </location>
</feature>
<dbReference type="EMBL" id="JBBPBM010000791">
    <property type="protein sequence ID" value="KAK8491316.1"/>
    <property type="molecule type" value="Genomic_DNA"/>
</dbReference>
<organism evidence="2 3">
    <name type="scientific">Hibiscus sabdariffa</name>
    <name type="common">roselle</name>
    <dbReference type="NCBI Taxonomy" id="183260"/>
    <lineage>
        <taxon>Eukaryota</taxon>
        <taxon>Viridiplantae</taxon>
        <taxon>Streptophyta</taxon>
        <taxon>Embryophyta</taxon>
        <taxon>Tracheophyta</taxon>
        <taxon>Spermatophyta</taxon>
        <taxon>Magnoliopsida</taxon>
        <taxon>eudicotyledons</taxon>
        <taxon>Gunneridae</taxon>
        <taxon>Pentapetalae</taxon>
        <taxon>rosids</taxon>
        <taxon>malvids</taxon>
        <taxon>Malvales</taxon>
        <taxon>Malvaceae</taxon>
        <taxon>Malvoideae</taxon>
        <taxon>Hibiscus</taxon>
    </lineage>
</organism>